<sequence>MIATLQQTAANRAVRRREAAEIGRYRRRAGRALDTTLIEAGAPLDGHAHVDIFRKAVGEVYRRPSSVKCIICGCAFSSEQPFGAFLFSCGADRPTMASASAICVACWHDAPFCEIELAAVRILRRIVPNGVFDPAGGS</sequence>
<gene>
    <name evidence="1" type="ORF">L6637_00045</name>
</gene>
<evidence type="ECO:0000313" key="2">
    <source>
        <dbReference type="Proteomes" id="UP001139012"/>
    </source>
</evidence>
<organism evidence="1 2">
    <name type="scientific">Bradyrhizobium zhengyangense</name>
    <dbReference type="NCBI Taxonomy" id="2911009"/>
    <lineage>
        <taxon>Bacteria</taxon>
        <taxon>Pseudomonadati</taxon>
        <taxon>Pseudomonadota</taxon>
        <taxon>Alphaproteobacteria</taxon>
        <taxon>Hyphomicrobiales</taxon>
        <taxon>Nitrobacteraceae</taxon>
        <taxon>Bradyrhizobium</taxon>
    </lineage>
</organism>
<reference evidence="1" key="1">
    <citation type="submission" date="2022-01" db="EMBL/GenBank/DDBJ databases">
        <title>Genome sequnece data of strain Bradyrhizobium sp. nov.</title>
        <authorList>
            <person name="Zhang J."/>
        </authorList>
    </citation>
    <scope>NUCLEOTIDE SEQUENCE</scope>
    <source>
        <strain evidence="1">WYCCWR 12774</strain>
    </source>
</reference>
<dbReference type="RefSeq" id="WP_237868747.1">
    <property type="nucleotide sequence ID" value="NZ_JAKLUA010000001.1"/>
</dbReference>
<protein>
    <submittedName>
        <fullName evidence="1">Uncharacterized protein</fullName>
    </submittedName>
</protein>
<name>A0ABS9LEN6_9BRAD</name>
<accession>A0ABS9LEN6</accession>
<dbReference type="EMBL" id="JAKLUA010000001">
    <property type="protein sequence ID" value="MCG2665318.1"/>
    <property type="molecule type" value="Genomic_DNA"/>
</dbReference>
<keyword evidence="2" id="KW-1185">Reference proteome</keyword>
<proteinExistence type="predicted"/>
<evidence type="ECO:0000313" key="1">
    <source>
        <dbReference type="EMBL" id="MCG2665318.1"/>
    </source>
</evidence>
<comment type="caution">
    <text evidence="1">The sequence shown here is derived from an EMBL/GenBank/DDBJ whole genome shotgun (WGS) entry which is preliminary data.</text>
</comment>
<dbReference type="Proteomes" id="UP001139012">
    <property type="component" value="Unassembled WGS sequence"/>
</dbReference>